<dbReference type="RefSeq" id="WP_055738624.1">
    <property type="nucleotide sequence ID" value="NZ_JAAIWL010000006.1"/>
</dbReference>
<keyword evidence="4" id="KW-1185">Reference proteome</keyword>
<name>A0A0Q3WWF0_9BACI</name>
<keyword evidence="1" id="KW-0812">Transmembrane</keyword>
<feature type="transmembrane region" description="Helical" evidence="1">
    <location>
        <begin position="99"/>
        <end position="123"/>
    </location>
</feature>
<sequence length="124" mass="13858">MKKHLLLSCISFCILIGYKIWAGGTLLTWINSTFLVGIIALVAAVTINIWKSGFLTLLTDGFKLLGNMITPKTRSAERADYLMKNDPGLNQWKSDVTKWLAYMCTNLAVISLSISVISLIAYYY</sequence>
<feature type="domain" description="DUF3899" evidence="2">
    <location>
        <begin position="30"/>
        <end position="105"/>
    </location>
</feature>
<dbReference type="InterPro" id="IPR025007">
    <property type="entry name" value="DUF3899"/>
</dbReference>
<dbReference type="Pfam" id="PF13038">
    <property type="entry name" value="DUF3899"/>
    <property type="match status" value="1"/>
</dbReference>
<organism evidence="3 4">
    <name type="scientific">Heyndrickxia shackletonii</name>
    <dbReference type="NCBI Taxonomy" id="157838"/>
    <lineage>
        <taxon>Bacteria</taxon>
        <taxon>Bacillati</taxon>
        <taxon>Bacillota</taxon>
        <taxon>Bacilli</taxon>
        <taxon>Bacillales</taxon>
        <taxon>Bacillaceae</taxon>
        <taxon>Heyndrickxia</taxon>
    </lineage>
</organism>
<reference evidence="3 4" key="1">
    <citation type="submission" date="2015-09" db="EMBL/GenBank/DDBJ databases">
        <title>Genome sequencing project for genomic taxonomy and phylogenomics of Bacillus-like bacteria.</title>
        <authorList>
            <person name="Liu B."/>
            <person name="Wang J."/>
            <person name="Zhu Y."/>
            <person name="Liu G."/>
            <person name="Chen Q."/>
            <person name="Chen Z."/>
            <person name="Lan J."/>
            <person name="Che J."/>
            <person name="Ge C."/>
            <person name="Shi H."/>
            <person name="Pan Z."/>
            <person name="Liu X."/>
        </authorList>
    </citation>
    <scope>NUCLEOTIDE SEQUENCE [LARGE SCALE GENOMIC DNA]</scope>
    <source>
        <strain evidence="3 4">LMG 18435</strain>
    </source>
</reference>
<evidence type="ECO:0000313" key="4">
    <source>
        <dbReference type="Proteomes" id="UP000051888"/>
    </source>
</evidence>
<dbReference type="AlphaFoldDB" id="A0A0Q3WWF0"/>
<keyword evidence="1" id="KW-0472">Membrane</keyword>
<protein>
    <recommendedName>
        <fullName evidence="2">DUF3899 domain-containing protein</fullName>
    </recommendedName>
</protein>
<accession>A0A0Q3WWF0</accession>
<dbReference type="Proteomes" id="UP000051888">
    <property type="component" value="Unassembled WGS sequence"/>
</dbReference>
<dbReference type="EMBL" id="LJJC01000004">
    <property type="protein sequence ID" value="KQL52916.1"/>
    <property type="molecule type" value="Genomic_DNA"/>
</dbReference>
<keyword evidence="1" id="KW-1133">Transmembrane helix</keyword>
<evidence type="ECO:0000313" key="3">
    <source>
        <dbReference type="EMBL" id="KQL52916.1"/>
    </source>
</evidence>
<gene>
    <name evidence="3" type="ORF">AN964_04905</name>
</gene>
<proteinExistence type="predicted"/>
<evidence type="ECO:0000259" key="2">
    <source>
        <dbReference type="Pfam" id="PF13038"/>
    </source>
</evidence>
<comment type="caution">
    <text evidence="3">The sequence shown here is derived from an EMBL/GenBank/DDBJ whole genome shotgun (WGS) entry which is preliminary data.</text>
</comment>
<evidence type="ECO:0000256" key="1">
    <source>
        <dbReference type="SAM" id="Phobius"/>
    </source>
</evidence>
<feature type="transmembrane region" description="Helical" evidence="1">
    <location>
        <begin position="32"/>
        <end position="50"/>
    </location>
</feature>
<dbReference type="OrthoDB" id="2428802at2"/>
<dbReference type="PATRIC" id="fig|157838.3.peg.1088"/>